<proteinExistence type="predicted"/>
<organism evidence="1 2">
    <name type="scientific">Haemophilus sputorum</name>
    <dbReference type="NCBI Taxonomy" id="1078480"/>
    <lineage>
        <taxon>Bacteria</taxon>
        <taxon>Pseudomonadati</taxon>
        <taxon>Pseudomonadota</taxon>
        <taxon>Gammaproteobacteria</taxon>
        <taxon>Pasteurellales</taxon>
        <taxon>Pasteurellaceae</taxon>
        <taxon>Haemophilus</taxon>
    </lineage>
</organism>
<dbReference type="RefSeq" id="WP_111402746.1">
    <property type="nucleotide sequence ID" value="NZ_QEPN01000003.1"/>
</dbReference>
<evidence type="ECO:0000313" key="2">
    <source>
        <dbReference type="Proteomes" id="UP000253872"/>
    </source>
</evidence>
<comment type="caution">
    <text evidence="1">The sequence shown here is derived from an EMBL/GenBank/DDBJ whole genome shotgun (WGS) entry which is preliminary data.</text>
</comment>
<dbReference type="EMBL" id="QEPN01000003">
    <property type="protein sequence ID" value="RDE72696.1"/>
    <property type="molecule type" value="Genomic_DNA"/>
</dbReference>
<dbReference type="AlphaFoldDB" id="A0A369YLA0"/>
<gene>
    <name evidence="1" type="ORF">DPV93_05290</name>
</gene>
<name>A0A369YLA0_9PAST</name>
<reference evidence="1 2" key="1">
    <citation type="submission" date="2018-05" db="EMBL/GenBank/DDBJ databases">
        <title>Draft Genome Sequences for a Diverse set of 7 Haemophilus Species.</title>
        <authorList>
            <person name="Nichols M."/>
            <person name="Topaz N."/>
            <person name="Wang X."/>
            <person name="Wang X."/>
            <person name="Boxrud D."/>
        </authorList>
    </citation>
    <scope>NUCLEOTIDE SEQUENCE [LARGE SCALE GENOMIC DNA]</scope>
    <source>
        <strain evidence="1 2">C2002001239</strain>
    </source>
</reference>
<accession>A0A369YLA0</accession>
<sequence>MKFRFFKGDITQGTLKTISDDWYKSREERDEKLNQIFATIPFYDHWYGSETSIYGIVCEDSNPALEAVKADKGYKLEKKEDKWIITPNKRYKSGKELSQKLSEIRPILQKSPEFSKFALRRLNMNCWVGFGDRLYMAVSGVFGDTFIAKIPVKGEGCDCDEFPEVAECLTEIKESEFLAIQGK</sequence>
<dbReference type="InterPro" id="IPR035360">
    <property type="entry name" value="DUF5420"/>
</dbReference>
<dbReference type="Proteomes" id="UP000253872">
    <property type="component" value="Unassembled WGS sequence"/>
</dbReference>
<evidence type="ECO:0000313" key="1">
    <source>
        <dbReference type="EMBL" id="RDE72696.1"/>
    </source>
</evidence>
<dbReference type="Pfam" id="PF17457">
    <property type="entry name" value="DUF5420"/>
    <property type="match status" value="1"/>
</dbReference>
<protein>
    <submittedName>
        <fullName evidence="1">Uncharacterized protein</fullName>
    </submittedName>
</protein>